<reference evidence="2 3" key="1">
    <citation type="submission" date="2019-03" db="EMBL/GenBank/DDBJ databases">
        <title>Genomic Encyclopedia of Type Strains, Phase IV (KMG-IV): sequencing the most valuable type-strain genomes for metagenomic binning, comparative biology and taxonomic classification.</title>
        <authorList>
            <person name="Goeker M."/>
        </authorList>
    </citation>
    <scope>NUCLEOTIDE SEQUENCE [LARGE SCALE GENOMIC DNA]</scope>
    <source>
        <strain evidence="2 3">DSM 20467</strain>
    </source>
</reference>
<dbReference type="EMBL" id="SMAA01000010">
    <property type="protein sequence ID" value="TCS78373.1"/>
    <property type="molecule type" value="Genomic_DNA"/>
</dbReference>
<sequence length="370" mass="40889">METIKDLYQKALEATGKKNFSYDPQQLDCLFTPEQNIPTWNINNIINADNKTKDGKTVSRDTSAVLRALSEKKDRTAFVLIAPAFLGQFSDKVQPGMIRAAFKSIGFDGLLEVAVFADILTLREALEFDRNIHTNQDFMLTSCCCPMWLAMIKKMYTNLVPHMPPSVSPMIAAGRTVKRLHPDAITVFVGPCIAKKAEAREKDIAGAVDFVLTFQETQEIFDLLQVNLLEQPDSIKEFSSGTGRIYARTGGVSTAVKATLARLHPDREIALTAQQADGIPACREMINKLVSGSSKANFFEGMGCAGGCVGGPKSLLKKEDARNKVNAYGKAAVYKTPLDNPYVLELLTRLNFHTLEGLLNDKDFFVRKIQ</sequence>
<dbReference type="OrthoDB" id="9798098at2"/>
<dbReference type="AlphaFoldDB" id="A0A4R3K6N8"/>
<dbReference type="Gene3D" id="3.40.950.10">
    <property type="entry name" value="Fe-only Hydrogenase (Larger Subunit), Chain L, domain 3"/>
    <property type="match status" value="1"/>
</dbReference>
<proteinExistence type="predicted"/>
<protein>
    <submittedName>
        <fullName evidence="2">Iron only hydrogenase large subunit-like protein</fullName>
    </submittedName>
</protein>
<gene>
    <name evidence="2" type="ORF">EDC37_1101</name>
</gene>
<dbReference type="PANTHER" id="PTHR11615">
    <property type="entry name" value="NITRATE, FORMATE, IRON DEHYDROGENASE"/>
    <property type="match status" value="1"/>
</dbReference>
<dbReference type="InterPro" id="IPR009016">
    <property type="entry name" value="Fe_hydrogenase"/>
</dbReference>
<accession>A0A4R3K6N8</accession>
<dbReference type="InterPro" id="IPR050340">
    <property type="entry name" value="Cytosolic_Fe-S_CAF"/>
</dbReference>
<dbReference type="RefSeq" id="WP_132549853.1">
    <property type="nucleotide sequence ID" value="NZ_SMAA01000010.1"/>
</dbReference>
<evidence type="ECO:0000313" key="2">
    <source>
        <dbReference type="EMBL" id="TCS78373.1"/>
    </source>
</evidence>
<dbReference type="Pfam" id="PF02906">
    <property type="entry name" value="Fe_hyd_lg_C"/>
    <property type="match status" value="1"/>
</dbReference>
<feature type="domain" description="Iron hydrogenase large subunit C-terminal" evidence="1">
    <location>
        <begin position="77"/>
        <end position="312"/>
    </location>
</feature>
<dbReference type="InterPro" id="IPR004108">
    <property type="entry name" value="Fe_hydrogenase_lsu_C"/>
</dbReference>
<evidence type="ECO:0000259" key="1">
    <source>
        <dbReference type="Pfam" id="PF02906"/>
    </source>
</evidence>
<comment type="caution">
    <text evidence="2">The sequence shown here is derived from an EMBL/GenBank/DDBJ whole genome shotgun (WGS) entry which is preliminary data.</text>
</comment>
<dbReference type="SUPFAM" id="SSF53920">
    <property type="entry name" value="Fe-only hydrogenase"/>
    <property type="match status" value="1"/>
</dbReference>
<organism evidence="2 3">
    <name type="scientific">Pectinatus cerevisiiphilus</name>
    <dbReference type="NCBI Taxonomy" id="86956"/>
    <lineage>
        <taxon>Bacteria</taxon>
        <taxon>Bacillati</taxon>
        <taxon>Bacillota</taxon>
        <taxon>Negativicutes</taxon>
        <taxon>Selenomonadales</taxon>
        <taxon>Selenomonadaceae</taxon>
        <taxon>Pectinatus</taxon>
    </lineage>
</organism>
<dbReference type="Proteomes" id="UP000295188">
    <property type="component" value="Unassembled WGS sequence"/>
</dbReference>
<evidence type="ECO:0000313" key="3">
    <source>
        <dbReference type="Proteomes" id="UP000295188"/>
    </source>
</evidence>
<name>A0A4R3K6N8_9FIRM</name>
<keyword evidence="3" id="KW-1185">Reference proteome</keyword>